<keyword evidence="4" id="KW-1185">Reference proteome</keyword>
<comment type="caution">
    <text evidence="3">The sequence shown here is derived from an EMBL/GenBank/DDBJ whole genome shotgun (WGS) entry which is preliminary data.</text>
</comment>
<feature type="region of interest" description="Disordered" evidence="1">
    <location>
        <begin position="65"/>
        <end position="97"/>
    </location>
</feature>
<evidence type="ECO:0000313" key="3">
    <source>
        <dbReference type="EMBL" id="NBG94481.1"/>
    </source>
</evidence>
<accession>A0A845Q8S8</accession>
<sequence>MTKKIMAVFMAFLVVTASFPTSAASFRSFSTFRPSPVRIYKAPRIAPPKVTAPKPTAPEKAARFLSGATASPKKQAPKSVAPAIRPTHPVSSQAPASTGLPWYAWVMVWAGLRDEPDEKK</sequence>
<dbReference type="GeneID" id="300653460"/>
<organism evidence="3 4">
    <name type="scientific">Pyruvatibacter mobilis</name>
    <dbReference type="NCBI Taxonomy" id="1712261"/>
    <lineage>
        <taxon>Bacteria</taxon>
        <taxon>Pseudomonadati</taxon>
        <taxon>Pseudomonadota</taxon>
        <taxon>Alphaproteobacteria</taxon>
        <taxon>Hyphomicrobiales</taxon>
        <taxon>Parvibaculaceae</taxon>
        <taxon>Pyruvatibacter</taxon>
    </lineage>
</organism>
<feature type="signal peptide" evidence="2">
    <location>
        <begin position="1"/>
        <end position="23"/>
    </location>
</feature>
<evidence type="ECO:0000256" key="1">
    <source>
        <dbReference type="SAM" id="MobiDB-lite"/>
    </source>
</evidence>
<keyword evidence="2" id="KW-0732">Signal</keyword>
<gene>
    <name evidence="3" type="ORF">GTQ45_01885</name>
</gene>
<evidence type="ECO:0000313" key="4">
    <source>
        <dbReference type="Proteomes" id="UP000470384"/>
    </source>
</evidence>
<dbReference type="Proteomes" id="UP000470384">
    <property type="component" value="Unassembled WGS sequence"/>
</dbReference>
<protein>
    <submittedName>
        <fullName evidence="3">Uncharacterized protein</fullName>
    </submittedName>
</protein>
<reference evidence="3 4" key="1">
    <citation type="journal article" date="2016" name="Int. J. Syst. Evol. Microbiol.">
        <title>Pyruvatibacter mobilis gen. nov., sp. nov., a marine bacterium from the culture broth of Picochlorum sp. 122.</title>
        <authorList>
            <person name="Wang G."/>
            <person name="Tang M."/>
            <person name="Wu H."/>
            <person name="Dai S."/>
            <person name="Li T."/>
            <person name="Chen C."/>
            <person name="He H."/>
            <person name="Fan J."/>
            <person name="Xiang W."/>
            <person name="Li X."/>
        </authorList>
    </citation>
    <scope>NUCLEOTIDE SEQUENCE [LARGE SCALE GENOMIC DNA]</scope>
    <source>
        <strain evidence="3 4">GYP-11</strain>
    </source>
</reference>
<proteinExistence type="predicted"/>
<dbReference type="EMBL" id="WXYQ01000001">
    <property type="protein sequence ID" value="NBG94481.1"/>
    <property type="molecule type" value="Genomic_DNA"/>
</dbReference>
<evidence type="ECO:0000256" key="2">
    <source>
        <dbReference type="SAM" id="SignalP"/>
    </source>
</evidence>
<name>A0A845Q8S8_9HYPH</name>
<dbReference type="AlphaFoldDB" id="A0A845Q8S8"/>
<feature type="chain" id="PRO_5032508347" evidence="2">
    <location>
        <begin position="24"/>
        <end position="120"/>
    </location>
</feature>
<dbReference type="RefSeq" id="WP_160586570.1">
    <property type="nucleotide sequence ID" value="NZ_BMHN01000001.1"/>
</dbReference>